<dbReference type="EMBL" id="ML742053">
    <property type="protein sequence ID" value="KAE8152461.1"/>
    <property type="molecule type" value="Genomic_DNA"/>
</dbReference>
<keyword evidence="2" id="KW-1185">Reference proteome</keyword>
<dbReference type="InterPro" id="IPR053137">
    <property type="entry name" value="NLR-like"/>
</dbReference>
<organism evidence="1 2">
    <name type="scientific">Aspergillus avenaceus</name>
    <dbReference type="NCBI Taxonomy" id="36643"/>
    <lineage>
        <taxon>Eukaryota</taxon>
        <taxon>Fungi</taxon>
        <taxon>Dikarya</taxon>
        <taxon>Ascomycota</taxon>
        <taxon>Pezizomycotina</taxon>
        <taxon>Eurotiomycetes</taxon>
        <taxon>Eurotiomycetidae</taxon>
        <taxon>Eurotiales</taxon>
        <taxon>Aspergillaceae</taxon>
        <taxon>Aspergillus</taxon>
        <taxon>Aspergillus subgen. Circumdati</taxon>
    </lineage>
</organism>
<evidence type="ECO:0000313" key="1">
    <source>
        <dbReference type="EMBL" id="KAE8152461.1"/>
    </source>
</evidence>
<sequence>MSFSVPSYIRDSYTMLCVCPTRLEFAAMEGALDEVHPNIATTGRDKNAYTLGQIGRHNIAVTVLPEAGHGMAGAVVMQALNDFKSIRFGFLVNVGGGIPSGDEYDIRLGDVVVATPLGTSSGVVPFARGRVQANGDFEQTKMINKPPQVLLEYVHRLQSKHLREGHKIDQIVRGMLGKFHIMRDERFENPGADQDLYFQNAYEHNGARGCATCDRTRLVARLPRAAAPLRVHYGKIGSSNTVINSAAIRQTLHQQLGVICVETEATGMMDEFPCLVICGVGDYLDSHKNSQWHPYAAATAAAYLKELLSVIPPSNNNGDRFLNSDVKKGLRHGEKELHTRTFHSLST</sequence>
<dbReference type="Gene3D" id="3.40.50.1580">
    <property type="entry name" value="Nucleoside phosphorylase domain"/>
    <property type="match status" value="1"/>
</dbReference>
<dbReference type="SUPFAM" id="SSF53167">
    <property type="entry name" value="Purine and uridine phosphorylases"/>
    <property type="match status" value="1"/>
</dbReference>
<name>A0A5N6U2K2_ASPAV</name>
<dbReference type="InterPro" id="IPR035994">
    <property type="entry name" value="Nucleoside_phosphorylase_sf"/>
</dbReference>
<reference evidence="1 2" key="1">
    <citation type="submission" date="2019-04" db="EMBL/GenBank/DDBJ databases">
        <title>Friends and foes A comparative genomics study of 23 Aspergillus species from section Flavi.</title>
        <authorList>
            <consortium name="DOE Joint Genome Institute"/>
            <person name="Kjaerbolling I."/>
            <person name="Vesth T."/>
            <person name="Frisvad J.C."/>
            <person name="Nybo J.L."/>
            <person name="Theobald S."/>
            <person name="Kildgaard S."/>
            <person name="Isbrandt T."/>
            <person name="Kuo A."/>
            <person name="Sato A."/>
            <person name="Lyhne E.K."/>
            <person name="Kogle M.E."/>
            <person name="Wiebenga A."/>
            <person name="Kun R.S."/>
            <person name="Lubbers R.J."/>
            <person name="Makela M.R."/>
            <person name="Barry K."/>
            <person name="Chovatia M."/>
            <person name="Clum A."/>
            <person name="Daum C."/>
            <person name="Haridas S."/>
            <person name="He G."/>
            <person name="LaButti K."/>
            <person name="Lipzen A."/>
            <person name="Mondo S."/>
            <person name="Riley R."/>
            <person name="Salamov A."/>
            <person name="Simmons B.A."/>
            <person name="Magnuson J.K."/>
            <person name="Henrissat B."/>
            <person name="Mortensen U.H."/>
            <person name="Larsen T.O."/>
            <person name="Devries R.P."/>
            <person name="Grigoriev I.V."/>
            <person name="Machida M."/>
            <person name="Baker S.E."/>
            <person name="Andersen M.R."/>
        </authorList>
    </citation>
    <scope>NUCLEOTIDE SEQUENCE [LARGE SCALE GENOMIC DNA]</scope>
    <source>
        <strain evidence="1 2">IBT 18842</strain>
    </source>
</reference>
<dbReference type="OrthoDB" id="1577640at2759"/>
<dbReference type="AlphaFoldDB" id="A0A5N6U2K2"/>
<dbReference type="PANTHER" id="PTHR46082:SF11">
    <property type="entry name" value="AAA+ ATPASE DOMAIN-CONTAINING PROTEIN-RELATED"/>
    <property type="match status" value="1"/>
</dbReference>
<gene>
    <name evidence="1" type="ORF">BDV25DRAFT_170448</name>
</gene>
<proteinExistence type="predicted"/>
<dbReference type="GO" id="GO:0003824">
    <property type="term" value="F:catalytic activity"/>
    <property type="evidence" value="ECO:0007669"/>
    <property type="project" value="InterPro"/>
</dbReference>
<dbReference type="Proteomes" id="UP000325780">
    <property type="component" value="Unassembled WGS sequence"/>
</dbReference>
<protein>
    <submittedName>
        <fullName evidence="1">Nucleoside phosphorylase domain-containing protein</fullName>
    </submittedName>
</protein>
<dbReference type="PANTHER" id="PTHR46082">
    <property type="entry name" value="ATP/GTP-BINDING PROTEIN-RELATED"/>
    <property type="match status" value="1"/>
</dbReference>
<dbReference type="GO" id="GO:0009116">
    <property type="term" value="P:nucleoside metabolic process"/>
    <property type="evidence" value="ECO:0007669"/>
    <property type="project" value="InterPro"/>
</dbReference>
<evidence type="ECO:0000313" key="2">
    <source>
        <dbReference type="Proteomes" id="UP000325780"/>
    </source>
</evidence>
<accession>A0A5N6U2K2</accession>